<comment type="subcellular location">
    <subcellularLocation>
        <location evidence="14">Cell membrane</location>
    </subcellularLocation>
    <subcellularLocation>
        <location evidence="1">Membrane</location>
        <topology evidence="1">Multi-pass membrane protein</topology>
    </subcellularLocation>
</comment>
<dbReference type="NCBIfam" id="TIGR01512">
    <property type="entry name" value="ATPase-IB2_Cd"/>
    <property type="match status" value="1"/>
</dbReference>
<keyword evidence="8 14" id="KW-0067">ATP-binding</keyword>
<dbReference type="InterPro" id="IPR023298">
    <property type="entry name" value="ATPase_P-typ_TM_dom_sf"/>
</dbReference>
<dbReference type="PANTHER" id="PTHR43079:SF1">
    <property type="entry name" value="CADMIUM_ZINC-TRANSPORTING ATPASE HMA1, CHLOROPLASTIC-RELATED"/>
    <property type="match status" value="1"/>
</dbReference>
<dbReference type="InterPro" id="IPR023214">
    <property type="entry name" value="HAD_sf"/>
</dbReference>
<feature type="transmembrane region" description="Helical" evidence="14">
    <location>
        <begin position="251"/>
        <end position="270"/>
    </location>
</feature>
<proteinExistence type="inferred from homology"/>
<evidence type="ECO:0000256" key="8">
    <source>
        <dbReference type="ARBA" id="ARBA00022840"/>
    </source>
</evidence>
<evidence type="ECO:0000256" key="4">
    <source>
        <dbReference type="ARBA" id="ARBA00022553"/>
    </source>
</evidence>
<dbReference type="InterPro" id="IPR027256">
    <property type="entry name" value="P-typ_ATPase_IB"/>
</dbReference>
<dbReference type="SFLD" id="SFLDS00003">
    <property type="entry name" value="Haloacid_Dehalogenase"/>
    <property type="match status" value="1"/>
</dbReference>
<evidence type="ECO:0000256" key="7">
    <source>
        <dbReference type="ARBA" id="ARBA00022741"/>
    </source>
</evidence>
<feature type="transmembrane region" description="Helical" evidence="14">
    <location>
        <begin position="22"/>
        <end position="40"/>
    </location>
</feature>
<dbReference type="Gene3D" id="3.40.50.1000">
    <property type="entry name" value="HAD superfamily/HAD-like"/>
    <property type="match status" value="1"/>
</dbReference>
<keyword evidence="12" id="KW-0406">Ion transport</keyword>
<feature type="transmembrane region" description="Helical" evidence="14">
    <location>
        <begin position="83"/>
        <end position="111"/>
    </location>
</feature>
<name>A0ABV9Q6H6_9BACL</name>
<keyword evidence="4" id="KW-0597">Phosphoprotein</keyword>
<keyword evidence="9" id="KW-0460">Magnesium</keyword>
<keyword evidence="14" id="KW-1003">Cell membrane</keyword>
<dbReference type="InterPro" id="IPR001757">
    <property type="entry name" value="P_typ_ATPase"/>
</dbReference>
<dbReference type="NCBIfam" id="TIGR01525">
    <property type="entry name" value="ATPase-IB_hvy"/>
    <property type="match status" value="1"/>
</dbReference>
<dbReference type="InterPro" id="IPR008250">
    <property type="entry name" value="ATPase_P-typ_transduc_dom_A_sf"/>
</dbReference>
<evidence type="ECO:0000256" key="12">
    <source>
        <dbReference type="ARBA" id="ARBA00023065"/>
    </source>
</evidence>
<dbReference type="InterPro" id="IPR059000">
    <property type="entry name" value="ATPase_P-type_domA"/>
</dbReference>
<dbReference type="InterPro" id="IPR023299">
    <property type="entry name" value="ATPase_P-typ_cyto_dom_N"/>
</dbReference>
<dbReference type="SUPFAM" id="SSF81653">
    <property type="entry name" value="Calcium ATPase, transduction domain A"/>
    <property type="match status" value="1"/>
</dbReference>
<dbReference type="SFLD" id="SFLDF00027">
    <property type="entry name" value="p-type_atpase"/>
    <property type="match status" value="1"/>
</dbReference>
<evidence type="ECO:0000256" key="6">
    <source>
        <dbReference type="ARBA" id="ARBA00022723"/>
    </source>
</evidence>
<feature type="transmembrane region" description="Helical" evidence="14">
    <location>
        <begin position="591"/>
        <end position="610"/>
    </location>
</feature>
<evidence type="ECO:0000313" key="16">
    <source>
        <dbReference type="EMBL" id="MFC4769102.1"/>
    </source>
</evidence>
<keyword evidence="13 14" id="KW-0472">Membrane</keyword>
<keyword evidence="3" id="KW-0813">Transport</keyword>
<dbReference type="NCBIfam" id="TIGR01494">
    <property type="entry name" value="ATPase_P-type"/>
    <property type="match status" value="1"/>
</dbReference>
<dbReference type="InterPro" id="IPR018303">
    <property type="entry name" value="ATPase_P-typ_P_site"/>
</dbReference>
<comment type="similarity">
    <text evidence="2 14">Belongs to the cation transport ATPase (P-type) (TC 3.A.3) family. Type IB subfamily.</text>
</comment>
<dbReference type="Proteomes" id="UP001596002">
    <property type="component" value="Unassembled WGS sequence"/>
</dbReference>
<feature type="domain" description="P-type ATPase A" evidence="15">
    <location>
        <begin position="132"/>
        <end position="232"/>
    </location>
</feature>
<evidence type="ECO:0000256" key="9">
    <source>
        <dbReference type="ARBA" id="ARBA00022842"/>
    </source>
</evidence>
<reference evidence="17" key="1">
    <citation type="journal article" date="2019" name="Int. J. Syst. Evol. Microbiol.">
        <title>The Global Catalogue of Microorganisms (GCM) 10K type strain sequencing project: providing services to taxonomists for standard genome sequencing and annotation.</title>
        <authorList>
            <consortium name="The Broad Institute Genomics Platform"/>
            <consortium name="The Broad Institute Genome Sequencing Center for Infectious Disease"/>
            <person name="Wu L."/>
            <person name="Ma J."/>
        </authorList>
    </citation>
    <scope>NUCLEOTIDE SEQUENCE [LARGE SCALE GENOMIC DNA]</scope>
    <source>
        <strain evidence="17">WYCCWR 12678</strain>
    </source>
</reference>
<dbReference type="SUPFAM" id="SSF56784">
    <property type="entry name" value="HAD-like"/>
    <property type="match status" value="1"/>
</dbReference>
<evidence type="ECO:0000256" key="1">
    <source>
        <dbReference type="ARBA" id="ARBA00004141"/>
    </source>
</evidence>
<keyword evidence="11 14" id="KW-1133">Transmembrane helix</keyword>
<evidence type="ECO:0000313" key="17">
    <source>
        <dbReference type="Proteomes" id="UP001596002"/>
    </source>
</evidence>
<dbReference type="Pfam" id="PF00702">
    <property type="entry name" value="Hydrolase"/>
    <property type="match status" value="1"/>
</dbReference>
<dbReference type="SFLD" id="SFLDG00002">
    <property type="entry name" value="C1.7:_P-type_atpase_like"/>
    <property type="match status" value="1"/>
</dbReference>
<keyword evidence="5 14" id="KW-0812">Transmembrane</keyword>
<dbReference type="InterPro" id="IPR044492">
    <property type="entry name" value="P_typ_ATPase_HD_dom"/>
</dbReference>
<protein>
    <submittedName>
        <fullName evidence="16">Heavy metal translocating P-type ATPase</fullName>
    </submittedName>
</protein>
<feature type="transmembrane region" description="Helical" evidence="14">
    <location>
        <begin position="282"/>
        <end position="303"/>
    </location>
</feature>
<keyword evidence="7 14" id="KW-0547">Nucleotide-binding</keyword>
<keyword evidence="6 14" id="KW-0479">Metal-binding</keyword>
<dbReference type="Gene3D" id="3.40.1110.10">
    <property type="entry name" value="Calcium-transporting ATPase, cytoplasmic domain N"/>
    <property type="match status" value="1"/>
</dbReference>
<keyword evidence="17" id="KW-1185">Reference proteome</keyword>
<dbReference type="Gene3D" id="2.70.150.10">
    <property type="entry name" value="Calcium-transporting ATPase, cytoplasmic transduction domain A"/>
    <property type="match status" value="1"/>
</dbReference>
<dbReference type="PROSITE" id="PS00154">
    <property type="entry name" value="ATPASE_E1_E2"/>
    <property type="match status" value="1"/>
</dbReference>
<evidence type="ECO:0000256" key="13">
    <source>
        <dbReference type="ARBA" id="ARBA00023136"/>
    </source>
</evidence>
<keyword evidence="10" id="KW-1278">Translocase</keyword>
<evidence type="ECO:0000256" key="2">
    <source>
        <dbReference type="ARBA" id="ARBA00006024"/>
    </source>
</evidence>
<evidence type="ECO:0000256" key="3">
    <source>
        <dbReference type="ARBA" id="ARBA00022448"/>
    </source>
</evidence>
<dbReference type="EMBL" id="JBHSHC010000118">
    <property type="protein sequence ID" value="MFC4769102.1"/>
    <property type="molecule type" value="Genomic_DNA"/>
</dbReference>
<dbReference type="SUPFAM" id="SSF81665">
    <property type="entry name" value="Calcium ATPase, transmembrane domain M"/>
    <property type="match status" value="1"/>
</dbReference>
<dbReference type="InterPro" id="IPR051949">
    <property type="entry name" value="Cation_Transport_ATPase"/>
</dbReference>
<dbReference type="RefSeq" id="WP_380027242.1">
    <property type="nucleotide sequence ID" value="NZ_JBHSHC010000118.1"/>
</dbReference>
<dbReference type="PANTHER" id="PTHR43079">
    <property type="entry name" value="PROBABLE CADMIUM/ZINC-TRANSPORTING ATPASE HMA1"/>
    <property type="match status" value="1"/>
</dbReference>
<accession>A0ABV9Q6H6</accession>
<dbReference type="PRINTS" id="PR00941">
    <property type="entry name" value="CDATPASE"/>
</dbReference>
<dbReference type="InterPro" id="IPR036412">
    <property type="entry name" value="HAD-like_sf"/>
</dbReference>
<organism evidence="16 17">
    <name type="scientific">Effusibacillus consociatus</name>
    <dbReference type="NCBI Taxonomy" id="1117041"/>
    <lineage>
        <taxon>Bacteria</taxon>
        <taxon>Bacillati</taxon>
        <taxon>Bacillota</taxon>
        <taxon>Bacilli</taxon>
        <taxon>Bacillales</taxon>
        <taxon>Alicyclobacillaceae</taxon>
        <taxon>Effusibacillus</taxon>
    </lineage>
</organism>
<evidence type="ECO:0000259" key="15">
    <source>
        <dbReference type="Pfam" id="PF00122"/>
    </source>
</evidence>
<evidence type="ECO:0000256" key="5">
    <source>
        <dbReference type="ARBA" id="ARBA00022692"/>
    </source>
</evidence>
<evidence type="ECO:0000256" key="14">
    <source>
        <dbReference type="RuleBase" id="RU362081"/>
    </source>
</evidence>
<dbReference type="CDD" id="cd07551">
    <property type="entry name" value="P-type_ATPase_HM_ZosA_PfeT-like"/>
    <property type="match status" value="1"/>
</dbReference>
<evidence type="ECO:0000256" key="10">
    <source>
        <dbReference type="ARBA" id="ARBA00022967"/>
    </source>
</evidence>
<dbReference type="PRINTS" id="PR00119">
    <property type="entry name" value="CATATPASE"/>
</dbReference>
<dbReference type="Pfam" id="PF00122">
    <property type="entry name" value="E1-E2_ATPase"/>
    <property type="match status" value="1"/>
</dbReference>
<evidence type="ECO:0000256" key="11">
    <source>
        <dbReference type="ARBA" id="ARBA00022989"/>
    </source>
</evidence>
<comment type="caution">
    <text evidence="16">The sequence shown here is derived from an EMBL/GenBank/DDBJ whole genome shotgun (WGS) entry which is preliminary data.</text>
</comment>
<gene>
    <name evidence="16" type="ORF">ACFO8Q_17360</name>
</gene>
<sequence>MSTPAISEKTVSATWLNIWDRHGSAIVTTLCLLFIVLAWFSGKYGNPSLEIPFYLLAYIIGGYQKAWEGLQTLIKERELDVDLLMVVAAVGAASIGFWLDGAILIFIFSLSGTLETYTMERTNKDIRSIMKLRPEEALVLRGTTERLVKIEALQKGDLVVVKPGERIPADGIVQKGYSAVDQSSITGESLPVDRSQGDEVYAGTINGQGALVIEVTKPAEATLLARIIRLVQEAQSEMPPTQLFVERFERMYAKVVVVGAVVLMVTPPFLLDWTWSETIYRAMIFLVAASPCALVSSIMPAVLSGISNGARKGILFKGGVHLEKMAGIKVVAFDKTGTLTEGKPKVTDIISFQGNNEDELLRITASLEALSEHPIAKAIVGTAKDRGLQLDQASHLQALPGLGITAMLNNQEYRIGKIDLLNYGFLSEDRQKLVQTLEQQGKTIIFIETGVELLGILAIQDTLRPQSRTTVETLKQMGIKVVMLTGDSASTAKVIGEATGVDEIYAELLPEQKMQIVKNLTEQYGKVAMVGDGVNDAPALAAASMGIAMGGSGTDVALETASIVLMSDDISKVPYAITLGRRTSRVIKQNLTLAIAMIVVLVTANFLGTVNLPLGVIGHEGSTLAVIISGLRLLR</sequence>